<organism evidence="3 4">
    <name type="scientific">Elysia marginata</name>
    <dbReference type="NCBI Taxonomy" id="1093978"/>
    <lineage>
        <taxon>Eukaryota</taxon>
        <taxon>Metazoa</taxon>
        <taxon>Spiralia</taxon>
        <taxon>Lophotrochozoa</taxon>
        <taxon>Mollusca</taxon>
        <taxon>Gastropoda</taxon>
        <taxon>Heterobranchia</taxon>
        <taxon>Euthyneura</taxon>
        <taxon>Panpulmonata</taxon>
        <taxon>Sacoglossa</taxon>
        <taxon>Placobranchoidea</taxon>
        <taxon>Plakobranchidae</taxon>
        <taxon>Elysia</taxon>
    </lineage>
</organism>
<dbReference type="SUPFAM" id="SSF53613">
    <property type="entry name" value="Ribokinase-like"/>
    <property type="match status" value="1"/>
</dbReference>
<gene>
    <name evidence="3" type="ORF">ElyMa_001706600</name>
</gene>
<dbReference type="GO" id="GO:0005737">
    <property type="term" value="C:cytoplasm"/>
    <property type="evidence" value="ECO:0007669"/>
    <property type="project" value="TreeGrafter"/>
</dbReference>
<dbReference type="Proteomes" id="UP000762676">
    <property type="component" value="Unassembled WGS sequence"/>
</dbReference>
<accession>A0AAV4JWK2</accession>
<dbReference type="GO" id="GO:0006796">
    <property type="term" value="P:phosphate-containing compound metabolic process"/>
    <property type="evidence" value="ECO:0007669"/>
    <property type="project" value="UniProtKB-ARBA"/>
</dbReference>
<protein>
    <submittedName>
        <fullName evidence="3">Pseudouridine-metabolizing bifunctional protein C1861.05-like</fullName>
    </submittedName>
</protein>
<dbReference type="CDD" id="cd01941">
    <property type="entry name" value="YeiC_kinase_like"/>
    <property type="match status" value="1"/>
</dbReference>
<dbReference type="Pfam" id="PF00294">
    <property type="entry name" value="PfkB"/>
    <property type="match status" value="1"/>
</dbReference>
<keyword evidence="4" id="KW-1185">Reference proteome</keyword>
<dbReference type="InterPro" id="IPR029056">
    <property type="entry name" value="Ribokinase-like"/>
</dbReference>
<dbReference type="GO" id="GO:0046872">
    <property type="term" value="F:metal ion binding"/>
    <property type="evidence" value="ECO:0007669"/>
    <property type="project" value="UniProtKB-KW"/>
</dbReference>
<dbReference type="GO" id="GO:0004730">
    <property type="term" value="F:pseudouridylate synthase activity"/>
    <property type="evidence" value="ECO:0007669"/>
    <property type="project" value="TreeGrafter"/>
</dbReference>
<name>A0AAV4JWK2_9GAST</name>
<dbReference type="AlphaFoldDB" id="A0AAV4JWK2"/>
<sequence length="339" mass="36287">MNGATYPGKVSQSFGGVGRNLADCLSRLGLNPVFVSAVGKNTNLKGCSHMDVSMVQCLDDQSTATYCPVLRQDGHLLFGVGDMDINTAFNTDAVEKLDEAIMSSPIVMLDGNFSATVIEKVVKKCALYTVPVWFEPTDQYKSKKPFETDAWKNLSIISPNIMELVNMHASLMDRLGSPAAENVSLVEEPTEISEVLRVCVGMCRDLVQHIPVVVVTLGHHGVLLCHNLGPNAQHLLQALNTTGSAASFHAVHYPLLRETTEIVSVSGAGDCLAASLLSAMLVGHPIDECVRLSLAAAELSLASHIAVPATITQDSLLGGRESSYKSPLWKPQVLGTTSF</sequence>
<evidence type="ECO:0000313" key="3">
    <source>
        <dbReference type="EMBL" id="GFS26105.1"/>
    </source>
</evidence>
<dbReference type="Gene3D" id="3.40.1190.20">
    <property type="match status" value="1"/>
</dbReference>
<dbReference type="PANTHER" id="PTHR42909">
    <property type="entry name" value="ZGC:136858"/>
    <property type="match status" value="1"/>
</dbReference>
<proteinExistence type="predicted"/>
<keyword evidence="1" id="KW-0479">Metal-binding</keyword>
<dbReference type="PANTHER" id="PTHR42909:SF1">
    <property type="entry name" value="CARBOHYDRATE KINASE PFKB DOMAIN-CONTAINING PROTEIN"/>
    <property type="match status" value="1"/>
</dbReference>
<feature type="domain" description="Carbohydrate kinase PfkB" evidence="2">
    <location>
        <begin position="7"/>
        <end position="304"/>
    </location>
</feature>
<evidence type="ECO:0000313" key="4">
    <source>
        <dbReference type="Proteomes" id="UP000762676"/>
    </source>
</evidence>
<dbReference type="GO" id="GO:0016798">
    <property type="term" value="F:hydrolase activity, acting on glycosyl bonds"/>
    <property type="evidence" value="ECO:0007669"/>
    <property type="project" value="TreeGrafter"/>
</dbReference>
<comment type="caution">
    <text evidence="3">The sequence shown here is derived from an EMBL/GenBank/DDBJ whole genome shotgun (WGS) entry which is preliminary data.</text>
</comment>
<dbReference type="InterPro" id="IPR011611">
    <property type="entry name" value="PfkB_dom"/>
</dbReference>
<evidence type="ECO:0000256" key="1">
    <source>
        <dbReference type="ARBA" id="ARBA00022723"/>
    </source>
</evidence>
<reference evidence="3 4" key="1">
    <citation type="journal article" date="2021" name="Elife">
        <title>Chloroplast acquisition without the gene transfer in kleptoplastic sea slugs, Plakobranchus ocellatus.</title>
        <authorList>
            <person name="Maeda T."/>
            <person name="Takahashi S."/>
            <person name="Yoshida T."/>
            <person name="Shimamura S."/>
            <person name="Takaki Y."/>
            <person name="Nagai Y."/>
            <person name="Toyoda A."/>
            <person name="Suzuki Y."/>
            <person name="Arimoto A."/>
            <person name="Ishii H."/>
            <person name="Satoh N."/>
            <person name="Nishiyama T."/>
            <person name="Hasebe M."/>
            <person name="Maruyama T."/>
            <person name="Minagawa J."/>
            <person name="Obokata J."/>
            <person name="Shigenobu S."/>
        </authorList>
    </citation>
    <scope>NUCLEOTIDE SEQUENCE [LARGE SCALE GENOMIC DNA]</scope>
</reference>
<dbReference type="EMBL" id="BMAT01003464">
    <property type="protein sequence ID" value="GFS26105.1"/>
    <property type="molecule type" value="Genomic_DNA"/>
</dbReference>
<evidence type="ECO:0000259" key="2">
    <source>
        <dbReference type="Pfam" id="PF00294"/>
    </source>
</evidence>